<evidence type="ECO:0000256" key="6">
    <source>
        <dbReference type="ARBA" id="ARBA00022532"/>
    </source>
</evidence>
<evidence type="ECO:0000313" key="13">
    <source>
        <dbReference type="EMBL" id="SFC33316.1"/>
    </source>
</evidence>
<evidence type="ECO:0000256" key="4">
    <source>
        <dbReference type="ARBA" id="ARBA00006389"/>
    </source>
</evidence>
<organism evidence="13 14">
    <name type="scientific">Kushneria avicenniae</name>
    <dbReference type="NCBI Taxonomy" id="402385"/>
    <lineage>
        <taxon>Bacteria</taxon>
        <taxon>Pseudomonadati</taxon>
        <taxon>Pseudomonadota</taxon>
        <taxon>Gammaproteobacteria</taxon>
        <taxon>Oceanospirillales</taxon>
        <taxon>Halomonadaceae</taxon>
        <taxon>Kushneria</taxon>
    </lineage>
</organism>
<feature type="region of interest" description="Disordered" evidence="12">
    <location>
        <begin position="454"/>
        <end position="489"/>
    </location>
</feature>
<dbReference type="Gene3D" id="3.50.50.60">
    <property type="entry name" value="FAD/NAD(P)-binding domain"/>
    <property type="match status" value="2"/>
</dbReference>
<keyword evidence="6" id="KW-0816">Tricarboxylic acid cycle</keyword>
<dbReference type="AlphaFoldDB" id="A0A1I1IAN1"/>
<dbReference type="STRING" id="402385.SAMN05421848_1113"/>
<evidence type="ECO:0000256" key="2">
    <source>
        <dbReference type="ARBA" id="ARBA00001974"/>
    </source>
</evidence>
<feature type="compositionally biased region" description="Basic and acidic residues" evidence="12">
    <location>
        <begin position="465"/>
        <end position="482"/>
    </location>
</feature>
<keyword evidence="7" id="KW-0285">Flavoprotein</keyword>
<keyword evidence="8" id="KW-0274">FAD</keyword>
<dbReference type="Proteomes" id="UP000199046">
    <property type="component" value="Unassembled WGS sequence"/>
</dbReference>
<comment type="cofactor">
    <cofactor evidence="2">
        <name>FAD</name>
        <dbReference type="ChEBI" id="CHEBI:57692"/>
    </cofactor>
</comment>
<dbReference type="RefSeq" id="WP_090131569.1">
    <property type="nucleotide sequence ID" value="NZ_FOLY01000002.1"/>
</dbReference>
<dbReference type="GO" id="GO:0005737">
    <property type="term" value="C:cytoplasm"/>
    <property type="evidence" value="ECO:0007669"/>
    <property type="project" value="TreeGrafter"/>
</dbReference>
<dbReference type="InterPro" id="IPR036188">
    <property type="entry name" value="FAD/NAD-bd_sf"/>
</dbReference>
<accession>A0A1I1IAN1</accession>
<comment type="catalytic activity">
    <reaction evidence="1">
        <text>(S)-malate + a quinone = a quinol + oxaloacetate</text>
        <dbReference type="Rhea" id="RHEA:46012"/>
        <dbReference type="ChEBI" id="CHEBI:15589"/>
        <dbReference type="ChEBI" id="CHEBI:16452"/>
        <dbReference type="ChEBI" id="CHEBI:24646"/>
        <dbReference type="ChEBI" id="CHEBI:132124"/>
        <dbReference type="EC" id="1.1.5.4"/>
    </reaction>
</comment>
<dbReference type="PANTHER" id="PTHR43104:SF2">
    <property type="entry name" value="L-2-HYDROXYGLUTARATE DEHYDROGENASE, MITOCHONDRIAL"/>
    <property type="match status" value="1"/>
</dbReference>
<dbReference type="GO" id="GO:0006099">
    <property type="term" value="P:tricarboxylic acid cycle"/>
    <property type="evidence" value="ECO:0007669"/>
    <property type="project" value="UniProtKB-UniPathway"/>
</dbReference>
<keyword evidence="14" id="KW-1185">Reference proteome</keyword>
<dbReference type="SUPFAM" id="SSF51905">
    <property type="entry name" value="FAD/NAD(P)-binding domain"/>
    <property type="match status" value="1"/>
</dbReference>
<evidence type="ECO:0000256" key="7">
    <source>
        <dbReference type="ARBA" id="ARBA00022630"/>
    </source>
</evidence>
<evidence type="ECO:0000256" key="10">
    <source>
        <dbReference type="ARBA" id="ARBA00030660"/>
    </source>
</evidence>
<name>A0A1I1IAN1_9GAMM</name>
<comment type="similarity">
    <text evidence="4">Belongs to the MQO family.</text>
</comment>
<evidence type="ECO:0000256" key="5">
    <source>
        <dbReference type="ARBA" id="ARBA00013026"/>
    </source>
</evidence>
<evidence type="ECO:0000256" key="1">
    <source>
        <dbReference type="ARBA" id="ARBA00001139"/>
    </source>
</evidence>
<protein>
    <recommendedName>
        <fullName evidence="5">malate dehydrogenase (quinone)</fullName>
        <ecNumber evidence="5">1.1.5.4</ecNumber>
    </recommendedName>
    <alternativeName>
        <fullName evidence="11">MQO</fullName>
    </alternativeName>
    <alternativeName>
        <fullName evidence="10">Malate dehydrogenase [quinone]</fullName>
    </alternativeName>
</protein>
<dbReference type="UniPathway" id="UPA00223">
    <property type="reaction ID" value="UER01008"/>
</dbReference>
<dbReference type="PANTHER" id="PTHR43104">
    <property type="entry name" value="L-2-HYDROXYGLUTARATE DEHYDROGENASE, MITOCHONDRIAL"/>
    <property type="match status" value="1"/>
</dbReference>
<dbReference type="GO" id="GO:0047545">
    <property type="term" value="F:(S)-2-hydroxyglutarate dehydrogenase activity"/>
    <property type="evidence" value="ECO:0007669"/>
    <property type="project" value="TreeGrafter"/>
</dbReference>
<evidence type="ECO:0000256" key="8">
    <source>
        <dbReference type="ARBA" id="ARBA00022827"/>
    </source>
</evidence>
<comment type="pathway">
    <text evidence="3">Carbohydrate metabolism; tricarboxylic acid cycle; oxaloacetate from (S)-malate (quinone route): step 1/1.</text>
</comment>
<reference evidence="14" key="1">
    <citation type="submission" date="2016-10" db="EMBL/GenBank/DDBJ databases">
        <authorList>
            <person name="Varghese N."/>
            <person name="Submissions S."/>
        </authorList>
    </citation>
    <scope>NUCLEOTIDE SEQUENCE [LARGE SCALE GENOMIC DNA]</scope>
    <source>
        <strain evidence="14">DSM 23439</strain>
    </source>
</reference>
<dbReference type="Gene3D" id="3.30.9.10">
    <property type="entry name" value="D-Amino Acid Oxidase, subunit A, domain 2"/>
    <property type="match status" value="1"/>
</dbReference>
<evidence type="ECO:0000256" key="11">
    <source>
        <dbReference type="ARBA" id="ARBA00031550"/>
    </source>
</evidence>
<dbReference type="InterPro" id="IPR006231">
    <property type="entry name" value="MQO"/>
</dbReference>
<evidence type="ECO:0000256" key="12">
    <source>
        <dbReference type="SAM" id="MobiDB-lite"/>
    </source>
</evidence>
<proteinExistence type="inferred from homology"/>
<gene>
    <name evidence="13" type="ORF">SAMN05421848_1113</name>
</gene>
<dbReference type="OrthoDB" id="9801699at2"/>
<dbReference type="GO" id="GO:0008924">
    <property type="term" value="F:L-malate dehydrogenase (quinone) activity"/>
    <property type="evidence" value="ECO:0007669"/>
    <property type="project" value="UniProtKB-EC"/>
</dbReference>
<dbReference type="EMBL" id="FOLY01000002">
    <property type="protein sequence ID" value="SFC33316.1"/>
    <property type="molecule type" value="Genomic_DNA"/>
</dbReference>
<sequence length="489" mass="54461">MAATTYDVLIVGGGVSGTALLYELARYTDLKAIGLVEKYDKVAIVNSHGRNNSQTIHCGDIETNYTLEKARTTKRTAGMVINFGTKLPDEERDHIIYRYPKMVLGVGDKQCDFLRKRFDTFSELFPKMRLLERDDIAAQEPKVVEGRDPSEKILALGSTDEYTAVNYTTLSEAFVKYAEQDAAKKGMTCDLHLSTPVHGIEKEGDLFKVTTPNRGTLQARYVVVAAGGHSLLFAHQMGYGLDKSCLPMAGSFYFTPKVLNGKVYTIQNENLPFAAVHGDPDVLVDGKTRFGPTALMLPLLERYNSKTFTEFLRVFRFDSSVAKVFWDLLKVRDIRNYVFKNFLYEVPVLREKLFYQSIKSIVPSLRSEDVEFAKGFGGVRPQLIDKSAKKLVMGEAKIDPGTGIVFNMTPSPGGTSCLGNAEKDLYLAQQYLGFNIDKEAFERDLLMGEVELRGLDEAPQMSPEKSSHGENLDREQEKEKAGKSVGPGA</sequence>
<evidence type="ECO:0000256" key="9">
    <source>
        <dbReference type="ARBA" id="ARBA00023002"/>
    </source>
</evidence>
<evidence type="ECO:0000313" key="14">
    <source>
        <dbReference type="Proteomes" id="UP000199046"/>
    </source>
</evidence>
<keyword evidence="9" id="KW-0560">Oxidoreductase</keyword>
<dbReference type="Pfam" id="PF06039">
    <property type="entry name" value="Mqo"/>
    <property type="match status" value="1"/>
</dbReference>
<evidence type="ECO:0000256" key="3">
    <source>
        <dbReference type="ARBA" id="ARBA00005012"/>
    </source>
</evidence>
<dbReference type="EC" id="1.1.5.4" evidence="5"/>